<evidence type="ECO:0000313" key="2">
    <source>
        <dbReference type="Proteomes" id="UP001325680"/>
    </source>
</evidence>
<dbReference type="EMBL" id="CP139960">
    <property type="protein sequence ID" value="WQD38228.1"/>
    <property type="molecule type" value="Genomic_DNA"/>
</dbReference>
<dbReference type="RefSeq" id="WP_162817865.1">
    <property type="nucleotide sequence ID" value="NZ_CP139960.1"/>
</dbReference>
<proteinExistence type="predicted"/>
<dbReference type="Proteomes" id="UP001325680">
    <property type="component" value="Chromosome"/>
</dbReference>
<evidence type="ECO:0008006" key="3">
    <source>
        <dbReference type="Google" id="ProtNLM"/>
    </source>
</evidence>
<organism evidence="1 2">
    <name type="scientific">Niabella yanshanensis</name>
    <dbReference type="NCBI Taxonomy" id="577386"/>
    <lineage>
        <taxon>Bacteria</taxon>
        <taxon>Pseudomonadati</taxon>
        <taxon>Bacteroidota</taxon>
        <taxon>Chitinophagia</taxon>
        <taxon>Chitinophagales</taxon>
        <taxon>Chitinophagaceae</taxon>
        <taxon>Niabella</taxon>
    </lineage>
</organism>
<gene>
    <name evidence="1" type="ORF">U0035_21390</name>
</gene>
<protein>
    <recommendedName>
        <fullName evidence="3">MmcQ/YjbR family DNA-binding protein</fullName>
    </recommendedName>
</protein>
<name>A0ABZ0W4P5_9BACT</name>
<sequence>MNSTLTPRPSNKPRMTQVYYFQHLGIIAYRVTNDETEWVLMKIEDPQTLARRFISMPAFEQEYQHLQRSAWYRLNYKKFELISSYETGVPMPNAGEWAQIAADLDNSP</sequence>
<keyword evidence="2" id="KW-1185">Reference proteome</keyword>
<reference evidence="1 2" key="1">
    <citation type="submission" date="2023-12" db="EMBL/GenBank/DDBJ databases">
        <title>Genome sequencing and assembly of bacterial species from a model synthetic community.</title>
        <authorList>
            <person name="Hogle S.L."/>
        </authorList>
    </citation>
    <scope>NUCLEOTIDE SEQUENCE [LARGE SCALE GENOMIC DNA]</scope>
    <source>
        <strain evidence="1 2">HAMBI_3031</strain>
    </source>
</reference>
<evidence type="ECO:0000313" key="1">
    <source>
        <dbReference type="EMBL" id="WQD38228.1"/>
    </source>
</evidence>
<accession>A0ABZ0W4P5</accession>